<evidence type="ECO:0000313" key="3">
    <source>
        <dbReference type="Proteomes" id="UP000799536"/>
    </source>
</evidence>
<feature type="compositionally biased region" description="Low complexity" evidence="1">
    <location>
        <begin position="11"/>
        <end position="27"/>
    </location>
</feature>
<proteinExistence type="predicted"/>
<feature type="region of interest" description="Disordered" evidence="1">
    <location>
        <begin position="1"/>
        <end position="106"/>
    </location>
</feature>
<feature type="compositionally biased region" description="Polar residues" evidence="1">
    <location>
        <begin position="51"/>
        <end position="61"/>
    </location>
</feature>
<sequence>MKRKKQQALDPGLGSPPVSSLSPTTVSKHNSPRKHPLAAFNTMQSSGSSSVTRTTRLQRSFTLGPDSVKAGLAPGESRLTLQSHEGHQWRWRPRQSGTAVPASASPRSSGSLLSYVHVCPSSLPSCFFPHLFFLSFLCRIYKRVVRVDRNLHGPAPPAEGACWAWRFHPVANSSATALNFPPPPPQMRPK</sequence>
<dbReference type="Proteomes" id="UP000799536">
    <property type="component" value="Unassembled WGS sequence"/>
</dbReference>
<reference evidence="2" key="1">
    <citation type="journal article" date="2020" name="Stud. Mycol.">
        <title>101 Dothideomycetes genomes: a test case for predicting lifestyles and emergence of pathogens.</title>
        <authorList>
            <person name="Haridas S."/>
            <person name="Albert R."/>
            <person name="Binder M."/>
            <person name="Bloem J."/>
            <person name="Labutti K."/>
            <person name="Salamov A."/>
            <person name="Andreopoulos B."/>
            <person name="Baker S."/>
            <person name="Barry K."/>
            <person name="Bills G."/>
            <person name="Bluhm B."/>
            <person name="Cannon C."/>
            <person name="Castanera R."/>
            <person name="Culley D."/>
            <person name="Daum C."/>
            <person name="Ezra D."/>
            <person name="Gonzalez J."/>
            <person name="Henrissat B."/>
            <person name="Kuo A."/>
            <person name="Liang C."/>
            <person name="Lipzen A."/>
            <person name="Lutzoni F."/>
            <person name="Magnuson J."/>
            <person name="Mondo S."/>
            <person name="Nolan M."/>
            <person name="Ohm R."/>
            <person name="Pangilinan J."/>
            <person name="Park H.-J."/>
            <person name="Ramirez L."/>
            <person name="Alfaro M."/>
            <person name="Sun H."/>
            <person name="Tritt A."/>
            <person name="Yoshinaga Y."/>
            <person name="Zwiers L.-H."/>
            <person name="Turgeon B."/>
            <person name="Goodwin S."/>
            <person name="Spatafora J."/>
            <person name="Crous P."/>
            <person name="Grigoriev I."/>
        </authorList>
    </citation>
    <scope>NUCLEOTIDE SEQUENCE</scope>
    <source>
        <strain evidence="2">ATCC 74209</strain>
    </source>
</reference>
<keyword evidence="3" id="KW-1185">Reference proteome</keyword>
<gene>
    <name evidence="2" type="ORF">GQ43DRAFT_54091</name>
</gene>
<name>A0A9P4MSG0_9PLEO</name>
<evidence type="ECO:0000313" key="2">
    <source>
        <dbReference type="EMBL" id="KAF2200962.1"/>
    </source>
</evidence>
<dbReference type="EMBL" id="ML993997">
    <property type="protein sequence ID" value="KAF2200962.1"/>
    <property type="molecule type" value="Genomic_DNA"/>
</dbReference>
<protein>
    <submittedName>
        <fullName evidence="2">Uncharacterized protein</fullName>
    </submittedName>
</protein>
<comment type="caution">
    <text evidence="2">The sequence shown here is derived from an EMBL/GenBank/DDBJ whole genome shotgun (WGS) entry which is preliminary data.</text>
</comment>
<accession>A0A9P4MSG0</accession>
<organism evidence="2 3">
    <name type="scientific">Delitschia confertaspora ATCC 74209</name>
    <dbReference type="NCBI Taxonomy" id="1513339"/>
    <lineage>
        <taxon>Eukaryota</taxon>
        <taxon>Fungi</taxon>
        <taxon>Dikarya</taxon>
        <taxon>Ascomycota</taxon>
        <taxon>Pezizomycotina</taxon>
        <taxon>Dothideomycetes</taxon>
        <taxon>Pleosporomycetidae</taxon>
        <taxon>Pleosporales</taxon>
        <taxon>Delitschiaceae</taxon>
        <taxon>Delitschia</taxon>
    </lineage>
</organism>
<dbReference type="AlphaFoldDB" id="A0A9P4MSG0"/>
<evidence type="ECO:0000256" key="1">
    <source>
        <dbReference type="SAM" id="MobiDB-lite"/>
    </source>
</evidence>